<dbReference type="RefSeq" id="WP_167276559.1">
    <property type="nucleotide sequence ID" value="NZ_JAASQJ010000007.1"/>
</dbReference>
<dbReference type="PANTHER" id="PTHR38471:SF2">
    <property type="entry name" value="FOUR HELIX BUNDLE PROTEIN"/>
    <property type="match status" value="1"/>
</dbReference>
<protein>
    <submittedName>
        <fullName evidence="1">Four helix bundle protein</fullName>
    </submittedName>
</protein>
<proteinExistence type="predicted"/>
<dbReference type="SUPFAM" id="SSF158446">
    <property type="entry name" value="IVS-encoded protein-like"/>
    <property type="match status" value="1"/>
</dbReference>
<dbReference type="CDD" id="cd16377">
    <property type="entry name" value="23S_rRNA_IVP_like"/>
    <property type="match status" value="1"/>
</dbReference>
<keyword evidence="2" id="KW-1185">Reference proteome</keyword>
<dbReference type="InterPro" id="IPR012657">
    <property type="entry name" value="23S_rRNA-intervening_sequence"/>
</dbReference>
<sequence length="123" mass="14548">MRLEDLQIYQLAMRLGEDVWQIVSEWNYWNKEAFGKQLLRAADSVSANLAEGFGRYHLKDNLNFCYYSRGSLKETITWLTKAYNRNLLSKEKFEELTQLCNTLSIKLNNYIKTLRTPNFPVNK</sequence>
<dbReference type="EMBL" id="JAASQJ010000007">
    <property type="protein sequence ID" value="NIJ55927.1"/>
    <property type="molecule type" value="Genomic_DNA"/>
</dbReference>
<evidence type="ECO:0000313" key="1">
    <source>
        <dbReference type="EMBL" id="NIJ55927.1"/>
    </source>
</evidence>
<dbReference type="Pfam" id="PF05635">
    <property type="entry name" value="23S_rRNA_IVP"/>
    <property type="match status" value="1"/>
</dbReference>
<dbReference type="PANTHER" id="PTHR38471">
    <property type="entry name" value="FOUR HELIX BUNDLE PROTEIN"/>
    <property type="match status" value="1"/>
</dbReference>
<gene>
    <name evidence="1" type="ORF">FHS68_005122</name>
</gene>
<reference evidence="1 2" key="1">
    <citation type="submission" date="2020-03" db="EMBL/GenBank/DDBJ databases">
        <title>Genomic Encyclopedia of Type Strains, Phase IV (KMG-IV): sequencing the most valuable type-strain genomes for metagenomic binning, comparative biology and taxonomic classification.</title>
        <authorList>
            <person name="Goeker M."/>
        </authorList>
    </citation>
    <scope>NUCLEOTIDE SEQUENCE [LARGE SCALE GENOMIC DNA]</scope>
    <source>
        <strain evidence="1 2">DSM 102865</strain>
    </source>
</reference>
<comment type="caution">
    <text evidence="1">The sequence shown here is derived from an EMBL/GenBank/DDBJ whole genome shotgun (WGS) entry which is preliminary data.</text>
</comment>
<dbReference type="NCBIfam" id="TIGR02436">
    <property type="entry name" value="four helix bundle protein"/>
    <property type="match status" value="1"/>
</dbReference>
<dbReference type="InterPro" id="IPR036583">
    <property type="entry name" value="23S_rRNA_IVS_sf"/>
</dbReference>
<accession>A0ABX0USJ3</accession>
<organism evidence="1 2">
    <name type="scientific">Dyadobacter arcticus</name>
    <dbReference type="NCBI Taxonomy" id="1078754"/>
    <lineage>
        <taxon>Bacteria</taxon>
        <taxon>Pseudomonadati</taxon>
        <taxon>Bacteroidota</taxon>
        <taxon>Cytophagia</taxon>
        <taxon>Cytophagales</taxon>
        <taxon>Spirosomataceae</taxon>
        <taxon>Dyadobacter</taxon>
    </lineage>
</organism>
<dbReference type="Proteomes" id="UP001179181">
    <property type="component" value="Unassembled WGS sequence"/>
</dbReference>
<dbReference type="Gene3D" id="1.20.1440.60">
    <property type="entry name" value="23S rRNA-intervening sequence"/>
    <property type="match status" value="1"/>
</dbReference>
<evidence type="ECO:0000313" key="2">
    <source>
        <dbReference type="Proteomes" id="UP001179181"/>
    </source>
</evidence>
<name>A0ABX0USJ3_9BACT</name>